<dbReference type="InterPro" id="IPR001753">
    <property type="entry name" value="Enoyl-CoA_hydra/iso"/>
</dbReference>
<organism evidence="2 3">
    <name type="scientific">Myroides odoratimimus</name>
    <dbReference type="NCBI Taxonomy" id="76832"/>
    <lineage>
        <taxon>Bacteria</taxon>
        <taxon>Pseudomonadati</taxon>
        <taxon>Bacteroidota</taxon>
        <taxon>Flavobacteriia</taxon>
        <taxon>Flavobacteriales</taxon>
        <taxon>Flavobacteriaceae</taxon>
        <taxon>Myroides</taxon>
    </lineage>
</organism>
<dbReference type="AlphaFoldDB" id="A0A0S7EB57"/>
<dbReference type="CDD" id="cd06558">
    <property type="entry name" value="crotonase-like"/>
    <property type="match status" value="1"/>
</dbReference>
<proteinExistence type="inferred from homology"/>
<dbReference type="KEGG" id="mod:AS202_06725"/>
<reference evidence="2 3" key="1">
    <citation type="journal article" date="2016" name="J. Zhejiang Univ. Sci. B">
        <title>Antibiotic resistance mechanisms of Myroides sp.</title>
        <authorList>
            <person name="Hu S."/>
            <person name="Yuan S."/>
            <person name="Qu H."/>
            <person name="Jiang T."/>
            <person name="Zhou Y."/>
            <person name="Wang M."/>
            <person name="Ming D."/>
        </authorList>
    </citation>
    <scope>NUCLEOTIDE SEQUENCE [LARGE SCALE GENOMIC DNA]</scope>
    <source>
        <strain evidence="2 3">PR63039</strain>
    </source>
</reference>
<dbReference type="eggNOG" id="COG1024">
    <property type="taxonomic scope" value="Bacteria"/>
</dbReference>
<dbReference type="InterPro" id="IPR029045">
    <property type="entry name" value="ClpP/crotonase-like_dom_sf"/>
</dbReference>
<dbReference type="PANTHER" id="PTHR42964">
    <property type="entry name" value="ENOYL-COA HYDRATASE"/>
    <property type="match status" value="1"/>
</dbReference>
<dbReference type="PANTHER" id="PTHR42964:SF1">
    <property type="entry name" value="POLYKETIDE BIOSYNTHESIS ENOYL-COA HYDRATASE PKSH-RELATED"/>
    <property type="match status" value="1"/>
</dbReference>
<accession>A0A0S7EB57</accession>
<dbReference type="Proteomes" id="UP000069030">
    <property type="component" value="Chromosome"/>
</dbReference>
<dbReference type="GO" id="GO:0003824">
    <property type="term" value="F:catalytic activity"/>
    <property type="evidence" value="ECO:0007669"/>
    <property type="project" value="UniProtKB-ARBA"/>
</dbReference>
<dbReference type="RefSeq" id="WP_006257661.1">
    <property type="nucleotide sequence ID" value="NZ_BCMQ01000001.1"/>
</dbReference>
<protein>
    <submittedName>
        <fullName evidence="2">Enoyl-CoA hydratase</fullName>
    </submittedName>
</protein>
<comment type="similarity">
    <text evidence="1">Belongs to the enoyl-CoA hydratase/isomerase family.</text>
</comment>
<dbReference type="SUPFAM" id="SSF52096">
    <property type="entry name" value="ClpP/crotonase"/>
    <property type="match status" value="1"/>
</dbReference>
<evidence type="ECO:0000313" key="3">
    <source>
        <dbReference type="Proteomes" id="UP000069030"/>
    </source>
</evidence>
<evidence type="ECO:0000256" key="1">
    <source>
        <dbReference type="ARBA" id="ARBA00005254"/>
    </source>
</evidence>
<sequence>MNQDHNTPFITESIQDKVATISFYSPASNSFPSSQLEKLTSIITKLSSNTHINTIILKSEGTGAFCAGASFDELLSIKDTTTGQTFFSGFANVINAMRKSPKIFIGRVHGKTVGGGVGLAAACDYCFATTNASIKLSELAIGIGPFVIEPAVSRKIGKTAFTEMSLAAHEWKTATWAQNHGLYSEVYDTVDRLDLEVETFATKISSYNPEALCEMKKIFWEGTDHWTELLHQRAEISGRLVLSEFTINALNQFKAK</sequence>
<dbReference type="InterPro" id="IPR051683">
    <property type="entry name" value="Enoyl-CoA_Hydratase/Isomerase"/>
</dbReference>
<dbReference type="Pfam" id="PF00378">
    <property type="entry name" value="ECH_1"/>
    <property type="match status" value="1"/>
</dbReference>
<dbReference type="Gene3D" id="3.90.226.10">
    <property type="entry name" value="2-enoyl-CoA Hydratase, Chain A, domain 1"/>
    <property type="match status" value="1"/>
</dbReference>
<name>A0A0S7EB57_9FLAO</name>
<evidence type="ECO:0000313" key="2">
    <source>
        <dbReference type="EMBL" id="ALU25853.1"/>
    </source>
</evidence>
<gene>
    <name evidence="2" type="ORF">AS202_06725</name>
</gene>
<dbReference type="EMBL" id="CP013690">
    <property type="protein sequence ID" value="ALU25853.1"/>
    <property type="molecule type" value="Genomic_DNA"/>
</dbReference>